<protein>
    <submittedName>
        <fullName evidence="2">Uncharacterized protein</fullName>
    </submittedName>
</protein>
<feature type="region of interest" description="Disordered" evidence="1">
    <location>
        <begin position="198"/>
        <end position="217"/>
    </location>
</feature>
<dbReference type="GO" id="GO:0019722">
    <property type="term" value="P:calcium-mediated signaling"/>
    <property type="evidence" value="ECO:0007669"/>
    <property type="project" value="TreeGrafter"/>
</dbReference>
<feature type="region of interest" description="Disordered" evidence="1">
    <location>
        <begin position="42"/>
        <end position="72"/>
    </location>
</feature>
<organism evidence="2">
    <name type="scientific">Equus asinus asinus</name>
    <dbReference type="NCBI Taxonomy" id="83772"/>
    <lineage>
        <taxon>Eukaryota</taxon>
        <taxon>Metazoa</taxon>
        <taxon>Chordata</taxon>
        <taxon>Craniata</taxon>
        <taxon>Vertebrata</taxon>
        <taxon>Euteleostomi</taxon>
        <taxon>Mammalia</taxon>
        <taxon>Eutheria</taxon>
        <taxon>Laurasiatheria</taxon>
        <taxon>Perissodactyla</taxon>
        <taxon>Equidae</taxon>
        <taxon>Equus</taxon>
    </lineage>
</organism>
<accession>A0A8C4MCA6</accession>
<evidence type="ECO:0000256" key="1">
    <source>
        <dbReference type="SAM" id="MobiDB-lite"/>
    </source>
</evidence>
<feature type="compositionally biased region" description="Polar residues" evidence="1">
    <location>
        <begin position="105"/>
        <end position="118"/>
    </location>
</feature>
<dbReference type="PANTHER" id="PTHR15646">
    <property type="entry name" value="LINKER FOR ACTIVATION OF T-CELLS FAMILY MEMBER 2"/>
    <property type="match status" value="1"/>
</dbReference>
<sequence length="261" mass="27570">MMKESGGRLLEPGQRPLRSLSRKVFEALGHPEGWGLAGQVTCQGSTGGREEGREEEAACGARPTNIPSPPLSLQMTMIPIPMRTCSSASRPLSQVRLPAPRRARSQVSSPPAQGTCSKASPALKPGRFTDVLVPLGKASPCVPGWGPMSRGPQWERTEGSLPPQGAAQHEGQDASLEARAPCWPEDCHGGCPSASLSPGALPAGDEESEDYQNSASIQQWQESRRVMEQVLREAPAAWAGSPDEDGGEPDYVNGDVAATEA</sequence>
<dbReference type="Ensembl" id="ENSEAST00005025313.1">
    <property type="protein sequence ID" value="ENSEASP00005023326.1"/>
    <property type="gene ID" value="ENSEASG00005015875.1"/>
</dbReference>
<reference evidence="2" key="1">
    <citation type="submission" date="2023-03" db="UniProtKB">
        <authorList>
            <consortium name="Ensembl"/>
        </authorList>
    </citation>
    <scope>IDENTIFICATION</scope>
</reference>
<feature type="region of interest" description="Disordered" evidence="1">
    <location>
        <begin position="234"/>
        <end position="261"/>
    </location>
</feature>
<feature type="region of interest" description="Disordered" evidence="1">
    <location>
        <begin position="143"/>
        <end position="176"/>
    </location>
</feature>
<dbReference type="AlphaFoldDB" id="A0A8C4MCA6"/>
<name>A0A8C4MCA6_EQUAS</name>
<proteinExistence type="predicted"/>
<dbReference type="Pfam" id="PF15703">
    <property type="entry name" value="LAT2"/>
    <property type="match status" value="1"/>
</dbReference>
<dbReference type="GO" id="GO:0050853">
    <property type="term" value="P:B cell receptor signaling pathway"/>
    <property type="evidence" value="ECO:0007669"/>
    <property type="project" value="TreeGrafter"/>
</dbReference>
<dbReference type="PANTHER" id="PTHR15646:SF5">
    <property type="entry name" value="LINKER FOR ACTIVATION OF T-CELLS FAMILY MEMBER 2"/>
    <property type="match status" value="1"/>
</dbReference>
<feature type="region of interest" description="Disordered" evidence="1">
    <location>
        <begin position="87"/>
        <end position="123"/>
    </location>
</feature>
<dbReference type="GO" id="GO:0042113">
    <property type="term" value="P:B cell activation"/>
    <property type="evidence" value="ECO:0007669"/>
    <property type="project" value="InterPro"/>
</dbReference>
<dbReference type="InterPro" id="IPR031428">
    <property type="entry name" value="LAT2"/>
</dbReference>
<dbReference type="GO" id="GO:0005886">
    <property type="term" value="C:plasma membrane"/>
    <property type="evidence" value="ECO:0007669"/>
    <property type="project" value="TreeGrafter"/>
</dbReference>
<evidence type="ECO:0000313" key="2">
    <source>
        <dbReference type="Ensembl" id="ENSEASP00005023326.1"/>
    </source>
</evidence>